<keyword evidence="4" id="KW-1185">Reference proteome</keyword>
<sequence length="586" mass="65712">MDLPGGDGGCSSQAHGIRRQDIQAAMLKAAELRALHAALLQGGSGGSPTVAMLAAGGSHSVPHAATQLSVQEDYPVFTPSYEGDPLPGYDCPHPENRSLSQTWNAISMEGERKINEAVAYDTKSLNNEPQVSSIVELISKRTSSINRMLQVQIPEANSLKSLSGRTGSGECSTTAMQDTCKQETSLEMDADRKKLKNTKGMVASWKPEQSEKMHPKHRGLVLSWLFPKSRKTNKPENTSQLPKIFEMSPRTVKSEDTSQLLKEWGVLSLESLKKELMVANENKDAALAEVSAMRCSLGELQQKLVSLEAYCKELNKALKQASHAKSTLVQDKPNLSKRSTGSKRENMMPVSEEVMLEGFLQIVSEARLSVKQFCKTLIQQIKETDDDLSDKINLLLQPHHLMLNSKYLKGVIYHLEALVNQCLYQDFENCVFRKNGSPKLLDPQRECQENFSSFVALRNLSWNEVVQKGAKVYSEDFSKFCDQKMGCISTMLNWSRPWPEELLQCFFIAAKCIWLLHLLAFSFSPPLTILRVEEDRNFDPIYMEDIPLERHKAQGPARVKMMAMPGFYVQDRVLKCRVLCRHGSLP</sequence>
<evidence type="ECO:0000313" key="4">
    <source>
        <dbReference type="Proteomes" id="UP000734854"/>
    </source>
</evidence>
<feature type="region of interest" description="Disordered" evidence="2">
    <location>
        <begin position="322"/>
        <end position="344"/>
    </location>
</feature>
<name>A0A8J5EBY3_ZINOF</name>
<keyword evidence="1" id="KW-0175">Coiled coil</keyword>
<evidence type="ECO:0000256" key="2">
    <source>
        <dbReference type="SAM" id="MobiDB-lite"/>
    </source>
</evidence>
<dbReference type="AlphaFoldDB" id="A0A8J5EBY3"/>
<dbReference type="InterPro" id="IPR042316">
    <property type="entry name" value="IRKI-like"/>
</dbReference>
<dbReference type="PANTHER" id="PTHR31029">
    <property type="entry name" value="CYCLIN-DEPENDENT KINASE-LIKE PROTEIN"/>
    <property type="match status" value="1"/>
</dbReference>
<evidence type="ECO:0008006" key="5">
    <source>
        <dbReference type="Google" id="ProtNLM"/>
    </source>
</evidence>
<proteinExistence type="predicted"/>
<dbReference type="PANTHER" id="PTHR31029:SF3">
    <property type="entry name" value="IRK-INTERACTING PROTEIN"/>
    <property type="match status" value="1"/>
</dbReference>
<organism evidence="3 4">
    <name type="scientific">Zingiber officinale</name>
    <name type="common">Ginger</name>
    <name type="synonym">Amomum zingiber</name>
    <dbReference type="NCBI Taxonomy" id="94328"/>
    <lineage>
        <taxon>Eukaryota</taxon>
        <taxon>Viridiplantae</taxon>
        <taxon>Streptophyta</taxon>
        <taxon>Embryophyta</taxon>
        <taxon>Tracheophyta</taxon>
        <taxon>Spermatophyta</taxon>
        <taxon>Magnoliopsida</taxon>
        <taxon>Liliopsida</taxon>
        <taxon>Zingiberales</taxon>
        <taxon>Zingiberaceae</taxon>
        <taxon>Zingiber</taxon>
    </lineage>
</organism>
<gene>
    <name evidence="3" type="ORF">ZIOFF_072076</name>
</gene>
<dbReference type="EMBL" id="JACMSC010000021">
    <property type="protein sequence ID" value="KAG6470987.1"/>
    <property type="molecule type" value="Genomic_DNA"/>
</dbReference>
<accession>A0A8J5EBY3</accession>
<evidence type="ECO:0000313" key="3">
    <source>
        <dbReference type="EMBL" id="KAG6470987.1"/>
    </source>
</evidence>
<dbReference type="OrthoDB" id="785851at2759"/>
<feature type="coiled-coil region" evidence="1">
    <location>
        <begin position="269"/>
        <end position="317"/>
    </location>
</feature>
<protein>
    <recommendedName>
        <fullName evidence="5">IRK-interacting protein</fullName>
    </recommendedName>
</protein>
<comment type="caution">
    <text evidence="3">The sequence shown here is derived from an EMBL/GenBank/DDBJ whole genome shotgun (WGS) entry which is preliminary data.</text>
</comment>
<evidence type="ECO:0000256" key="1">
    <source>
        <dbReference type="SAM" id="Coils"/>
    </source>
</evidence>
<dbReference type="Proteomes" id="UP000734854">
    <property type="component" value="Unassembled WGS sequence"/>
</dbReference>
<reference evidence="3 4" key="1">
    <citation type="submission" date="2020-08" db="EMBL/GenBank/DDBJ databases">
        <title>Plant Genome Project.</title>
        <authorList>
            <person name="Zhang R.-G."/>
        </authorList>
    </citation>
    <scope>NUCLEOTIDE SEQUENCE [LARGE SCALE GENOMIC DNA]</scope>
    <source>
        <tissue evidence="3">Rhizome</tissue>
    </source>
</reference>